<dbReference type="EMBL" id="BGPR01150177">
    <property type="protein sequence ID" value="GBN83616.1"/>
    <property type="molecule type" value="Genomic_DNA"/>
</dbReference>
<reference evidence="1 2" key="1">
    <citation type="journal article" date="2019" name="Sci. Rep.">
        <title>Orb-weaving spider Araneus ventricosus genome elucidates the spidroin gene catalogue.</title>
        <authorList>
            <person name="Kono N."/>
            <person name="Nakamura H."/>
            <person name="Ohtoshi R."/>
            <person name="Moran D.A.P."/>
            <person name="Shinohara A."/>
            <person name="Yoshida Y."/>
            <person name="Fujiwara M."/>
            <person name="Mori M."/>
            <person name="Tomita M."/>
            <person name="Arakawa K."/>
        </authorList>
    </citation>
    <scope>NUCLEOTIDE SEQUENCE [LARGE SCALE GENOMIC DNA]</scope>
</reference>
<evidence type="ECO:0000313" key="2">
    <source>
        <dbReference type="Proteomes" id="UP000499080"/>
    </source>
</evidence>
<evidence type="ECO:0000313" key="1">
    <source>
        <dbReference type="EMBL" id="GBN83616.1"/>
    </source>
</evidence>
<dbReference type="AlphaFoldDB" id="A0A4Y2S7R1"/>
<accession>A0A4Y2S7R1</accession>
<gene>
    <name evidence="1" type="ORF">AVEN_33267_1</name>
</gene>
<organism evidence="1 2">
    <name type="scientific">Araneus ventricosus</name>
    <name type="common">Orbweaver spider</name>
    <name type="synonym">Epeira ventricosa</name>
    <dbReference type="NCBI Taxonomy" id="182803"/>
    <lineage>
        <taxon>Eukaryota</taxon>
        <taxon>Metazoa</taxon>
        <taxon>Ecdysozoa</taxon>
        <taxon>Arthropoda</taxon>
        <taxon>Chelicerata</taxon>
        <taxon>Arachnida</taxon>
        <taxon>Araneae</taxon>
        <taxon>Araneomorphae</taxon>
        <taxon>Entelegynae</taxon>
        <taxon>Araneoidea</taxon>
        <taxon>Araneidae</taxon>
        <taxon>Araneus</taxon>
    </lineage>
</organism>
<sequence>MAPLKLAAVTPWPTIATPLSGNPMWASHCALTVFSCWSRFPSQLHGKTKDRRCDRAKAPFCVSTDCGSCHSNRCDAGERGRGCRAAEFPR</sequence>
<proteinExistence type="predicted"/>
<name>A0A4Y2S7R1_ARAVE</name>
<comment type="caution">
    <text evidence="1">The sequence shown here is derived from an EMBL/GenBank/DDBJ whole genome shotgun (WGS) entry which is preliminary data.</text>
</comment>
<protein>
    <submittedName>
        <fullName evidence="1">Uncharacterized protein</fullName>
    </submittedName>
</protein>
<keyword evidence="2" id="KW-1185">Reference proteome</keyword>
<dbReference type="Proteomes" id="UP000499080">
    <property type="component" value="Unassembled WGS sequence"/>
</dbReference>